<gene>
    <name evidence="2" type="ORF">HUG10_17630</name>
</gene>
<sequence length="53" mass="6169">MSRRPRRRIDPTPASRDETDAPLVPDLGRRGHTTERGPRRPDPFELELMEDSE</sequence>
<dbReference type="AlphaFoldDB" id="A0A7D5K9Q2"/>
<name>A0A7D5K9Q2_9EURY</name>
<dbReference type="EMBL" id="CP058529">
    <property type="protein sequence ID" value="QLG29239.1"/>
    <property type="molecule type" value="Genomic_DNA"/>
</dbReference>
<organism evidence="2 3">
    <name type="scientific">Halorarum halophilum</name>
    <dbReference type="NCBI Taxonomy" id="2743090"/>
    <lineage>
        <taxon>Archaea</taxon>
        <taxon>Methanobacteriati</taxon>
        <taxon>Methanobacteriota</taxon>
        <taxon>Stenosarchaea group</taxon>
        <taxon>Halobacteria</taxon>
        <taxon>Halobacteriales</taxon>
        <taxon>Haloferacaceae</taxon>
        <taxon>Halorarum</taxon>
    </lineage>
</organism>
<proteinExistence type="predicted"/>
<dbReference type="Proteomes" id="UP000509750">
    <property type="component" value="Chromosome"/>
</dbReference>
<reference evidence="2 3" key="1">
    <citation type="submission" date="2020-07" db="EMBL/GenBank/DDBJ databases">
        <title>Gai3-2, isolated from salt lake.</title>
        <authorList>
            <person name="Cui H."/>
            <person name="Shi X."/>
        </authorList>
    </citation>
    <scope>NUCLEOTIDE SEQUENCE [LARGE SCALE GENOMIC DNA]</scope>
    <source>
        <strain evidence="2 3">Gai3-2</strain>
    </source>
</reference>
<protein>
    <submittedName>
        <fullName evidence="2">Uncharacterized protein</fullName>
    </submittedName>
</protein>
<dbReference type="GeneID" id="56030693"/>
<dbReference type="RefSeq" id="WP_179170813.1">
    <property type="nucleotide sequence ID" value="NZ_CP058529.1"/>
</dbReference>
<feature type="region of interest" description="Disordered" evidence="1">
    <location>
        <begin position="1"/>
        <end position="53"/>
    </location>
</feature>
<accession>A0A7D5K9Q2</accession>
<evidence type="ECO:0000313" key="3">
    <source>
        <dbReference type="Proteomes" id="UP000509750"/>
    </source>
</evidence>
<evidence type="ECO:0000256" key="1">
    <source>
        <dbReference type="SAM" id="MobiDB-lite"/>
    </source>
</evidence>
<evidence type="ECO:0000313" key="2">
    <source>
        <dbReference type="EMBL" id="QLG29239.1"/>
    </source>
</evidence>
<feature type="compositionally biased region" description="Acidic residues" evidence="1">
    <location>
        <begin position="44"/>
        <end position="53"/>
    </location>
</feature>
<feature type="compositionally biased region" description="Basic and acidic residues" evidence="1">
    <location>
        <begin position="27"/>
        <end position="43"/>
    </location>
</feature>
<keyword evidence="3" id="KW-1185">Reference proteome</keyword>
<dbReference type="KEGG" id="halg:HUG10_17630"/>